<evidence type="ECO:0000256" key="3">
    <source>
        <dbReference type="ARBA" id="ARBA00023015"/>
    </source>
</evidence>
<evidence type="ECO:0000256" key="4">
    <source>
        <dbReference type="ARBA" id="ARBA00023125"/>
    </source>
</evidence>
<dbReference type="InterPro" id="IPR036388">
    <property type="entry name" value="WH-like_DNA-bd_sf"/>
</dbReference>
<dbReference type="Gene3D" id="3.40.640.10">
    <property type="entry name" value="Type I PLP-dependent aspartate aminotransferase-like (Major domain)"/>
    <property type="match status" value="1"/>
</dbReference>
<name>A0ABU5IIL3_9BURK</name>
<dbReference type="SUPFAM" id="SSF53383">
    <property type="entry name" value="PLP-dependent transferases"/>
    <property type="match status" value="1"/>
</dbReference>
<protein>
    <submittedName>
        <fullName evidence="7">PLP-dependent aminotransferase family protein</fullName>
    </submittedName>
</protein>
<evidence type="ECO:0000256" key="1">
    <source>
        <dbReference type="ARBA" id="ARBA00005384"/>
    </source>
</evidence>
<evidence type="ECO:0000313" key="8">
    <source>
        <dbReference type="Proteomes" id="UP001293718"/>
    </source>
</evidence>
<keyword evidence="2" id="KW-0663">Pyridoxal phosphate</keyword>
<dbReference type="InterPro" id="IPR004839">
    <property type="entry name" value="Aminotransferase_I/II_large"/>
</dbReference>
<dbReference type="InterPro" id="IPR015421">
    <property type="entry name" value="PyrdxlP-dep_Trfase_major"/>
</dbReference>
<dbReference type="InterPro" id="IPR036390">
    <property type="entry name" value="WH_DNA-bd_sf"/>
</dbReference>
<accession>A0ABU5IIL3</accession>
<dbReference type="CDD" id="cd00609">
    <property type="entry name" value="AAT_like"/>
    <property type="match status" value="1"/>
</dbReference>
<evidence type="ECO:0000259" key="6">
    <source>
        <dbReference type="PROSITE" id="PS50949"/>
    </source>
</evidence>
<dbReference type="GO" id="GO:0008483">
    <property type="term" value="F:transaminase activity"/>
    <property type="evidence" value="ECO:0007669"/>
    <property type="project" value="UniProtKB-KW"/>
</dbReference>
<evidence type="ECO:0000256" key="5">
    <source>
        <dbReference type="ARBA" id="ARBA00023163"/>
    </source>
</evidence>
<reference evidence="7 8" key="1">
    <citation type="submission" date="2023-11" db="EMBL/GenBank/DDBJ databases">
        <title>Draft genome of Azohydromonas lata strain H1 (DSM1123), a polyhydroxyalkanoate producer.</title>
        <authorList>
            <person name="Traversa D."/>
            <person name="D'Addabbo P."/>
            <person name="Pazzani C."/>
            <person name="Manzari C."/>
            <person name="Chiara M."/>
            <person name="Scrascia M."/>
        </authorList>
    </citation>
    <scope>NUCLEOTIDE SEQUENCE [LARGE SCALE GENOMIC DNA]</scope>
    <source>
        <strain evidence="7 8">H1</strain>
    </source>
</reference>
<sequence length="440" mass="47038">MPFTHWLARLRGSTLPAYQLIPELIAEDLQQGRLAPRERLPPLRELATRLQLNYTTVVRGFAQARERGLIASRPGLGSYVRGSFIGLPLRAGTGAEMTMNLPPELEDHPALRALQEAASASIAAAPLHDLMRYQDFGGTARDRALAVQWLRQWVTQASAERVLVAPGIHAVLLALVSLLVKKGQSLCVEPLVYPGLKAIAAHLNVQLHPLEMDGEGLLPPAFEAACRTAPVGALYLCPNLHNPTTATLSLRRRERLADIALRYSVPIIEDDAYGMLPAATPPPLAELAPELTYYVSGFSKWLGAGLRTAQVLAPTLATAQRLAGALRATTVMASPFVNAVVADWLEQGHAAEVLTAVRAECAWRSALIRERLGGLGVLTQPNGFHAWLPLAPAADGHCVAGELAASLQSLGVAAVAASAFCTDRQPAEALRLCLGGALTR</sequence>
<dbReference type="EMBL" id="JAXOJX010000030">
    <property type="protein sequence ID" value="MDZ5458505.1"/>
    <property type="molecule type" value="Genomic_DNA"/>
</dbReference>
<keyword evidence="7" id="KW-0808">Transferase</keyword>
<proteinExistence type="inferred from homology"/>
<evidence type="ECO:0000313" key="7">
    <source>
        <dbReference type="EMBL" id="MDZ5458505.1"/>
    </source>
</evidence>
<keyword evidence="3" id="KW-0805">Transcription regulation</keyword>
<comment type="caution">
    <text evidence="7">The sequence shown here is derived from an EMBL/GenBank/DDBJ whole genome shotgun (WGS) entry which is preliminary data.</text>
</comment>
<dbReference type="PANTHER" id="PTHR46577">
    <property type="entry name" value="HTH-TYPE TRANSCRIPTIONAL REGULATORY PROTEIN GABR"/>
    <property type="match status" value="1"/>
</dbReference>
<feature type="domain" description="HTH gntR-type" evidence="6">
    <location>
        <begin position="15"/>
        <end position="83"/>
    </location>
</feature>
<dbReference type="Proteomes" id="UP001293718">
    <property type="component" value="Unassembled WGS sequence"/>
</dbReference>
<dbReference type="SUPFAM" id="SSF46785">
    <property type="entry name" value="Winged helix' DNA-binding domain"/>
    <property type="match status" value="1"/>
</dbReference>
<keyword evidence="8" id="KW-1185">Reference proteome</keyword>
<dbReference type="InterPro" id="IPR015424">
    <property type="entry name" value="PyrdxlP-dep_Trfase"/>
</dbReference>
<dbReference type="InterPro" id="IPR051446">
    <property type="entry name" value="HTH_trans_reg/aminotransferase"/>
</dbReference>
<organism evidence="7 8">
    <name type="scientific">Azohydromonas lata</name>
    <dbReference type="NCBI Taxonomy" id="45677"/>
    <lineage>
        <taxon>Bacteria</taxon>
        <taxon>Pseudomonadati</taxon>
        <taxon>Pseudomonadota</taxon>
        <taxon>Betaproteobacteria</taxon>
        <taxon>Burkholderiales</taxon>
        <taxon>Sphaerotilaceae</taxon>
        <taxon>Azohydromonas</taxon>
    </lineage>
</organism>
<dbReference type="InterPro" id="IPR000524">
    <property type="entry name" value="Tscrpt_reg_HTH_GntR"/>
</dbReference>
<keyword evidence="4" id="KW-0238">DNA-binding</keyword>
<dbReference type="Gene3D" id="1.10.10.10">
    <property type="entry name" value="Winged helix-like DNA-binding domain superfamily/Winged helix DNA-binding domain"/>
    <property type="match status" value="1"/>
</dbReference>
<keyword evidence="7" id="KW-0032">Aminotransferase</keyword>
<feature type="non-terminal residue" evidence="7">
    <location>
        <position position="440"/>
    </location>
</feature>
<dbReference type="RefSeq" id="WP_322466571.1">
    <property type="nucleotide sequence ID" value="NZ_JAXOJX010000030.1"/>
</dbReference>
<keyword evidence="5" id="KW-0804">Transcription</keyword>
<gene>
    <name evidence="7" type="ORF">SM757_18155</name>
</gene>
<comment type="similarity">
    <text evidence="1">In the C-terminal section; belongs to the class-I pyridoxal-phosphate-dependent aminotransferase family.</text>
</comment>
<dbReference type="CDD" id="cd07377">
    <property type="entry name" value="WHTH_GntR"/>
    <property type="match status" value="1"/>
</dbReference>
<dbReference type="PROSITE" id="PS50949">
    <property type="entry name" value="HTH_GNTR"/>
    <property type="match status" value="1"/>
</dbReference>
<dbReference type="Pfam" id="PF00392">
    <property type="entry name" value="GntR"/>
    <property type="match status" value="1"/>
</dbReference>
<dbReference type="PANTHER" id="PTHR46577:SF1">
    <property type="entry name" value="HTH-TYPE TRANSCRIPTIONAL REGULATORY PROTEIN GABR"/>
    <property type="match status" value="1"/>
</dbReference>
<dbReference type="Pfam" id="PF00155">
    <property type="entry name" value="Aminotran_1_2"/>
    <property type="match status" value="1"/>
</dbReference>
<dbReference type="SMART" id="SM00345">
    <property type="entry name" value="HTH_GNTR"/>
    <property type="match status" value="1"/>
</dbReference>
<evidence type="ECO:0000256" key="2">
    <source>
        <dbReference type="ARBA" id="ARBA00022898"/>
    </source>
</evidence>